<keyword evidence="6 10" id="KW-0378">Hydrolase</keyword>
<evidence type="ECO:0000259" key="11">
    <source>
        <dbReference type="PROSITE" id="PS50936"/>
    </source>
</evidence>
<dbReference type="Pfam" id="PF03193">
    <property type="entry name" value="RsgA_GTPase"/>
    <property type="match status" value="1"/>
</dbReference>
<reference evidence="13 14" key="1">
    <citation type="submission" date="2019-11" db="EMBL/GenBank/DDBJ databases">
        <authorList>
            <person name="Zheng R.K."/>
            <person name="Sun C.M."/>
        </authorList>
    </citation>
    <scope>NUCLEOTIDE SEQUENCE [LARGE SCALE GENOMIC DNA]</scope>
    <source>
        <strain evidence="13 14">WC007</strain>
    </source>
</reference>
<keyword evidence="9 10" id="KW-0342">GTP-binding</keyword>
<evidence type="ECO:0000256" key="3">
    <source>
        <dbReference type="ARBA" id="ARBA00022723"/>
    </source>
</evidence>
<feature type="binding site" evidence="10">
    <location>
        <begin position="202"/>
        <end position="210"/>
    </location>
    <ligand>
        <name>GTP</name>
        <dbReference type="ChEBI" id="CHEBI:37565"/>
    </ligand>
</feature>
<protein>
    <recommendedName>
        <fullName evidence="10">Small ribosomal subunit biogenesis GTPase RsgA</fullName>
        <ecNumber evidence="10">3.6.1.-</ecNumber>
    </recommendedName>
</protein>
<dbReference type="InterPro" id="IPR027417">
    <property type="entry name" value="P-loop_NTPase"/>
</dbReference>
<keyword evidence="8 10" id="KW-0694">RNA-binding</keyword>
<dbReference type="RefSeq" id="WP_158864345.1">
    <property type="nucleotide sequence ID" value="NZ_CP046401.1"/>
</dbReference>
<keyword evidence="7 10" id="KW-0862">Zinc</keyword>
<keyword evidence="2 10" id="KW-0690">Ribosome biogenesis</keyword>
<dbReference type="AlphaFoldDB" id="A0A6I6JT58"/>
<organism evidence="13 14">
    <name type="scientific">Maribellus comscasis</name>
    <dbReference type="NCBI Taxonomy" id="2681766"/>
    <lineage>
        <taxon>Bacteria</taxon>
        <taxon>Pseudomonadati</taxon>
        <taxon>Bacteroidota</taxon>
        <taxon>Bacteroidia</taxon>
        <taxon>Marinilabiliales</taxon>
        <taxon>Prolixibacteraceae</taxon>
        <taxon>Maribellus</taxon>
    </lineage>
</organism>
<comment type="subcellular location">
    <subcellularLocation>
        <location evidence="10">Cytoplasm</location>
    </subcellularLocation>
</comment>
<dbReference type="PROSITE" id="PS51721">
    <property type="entry name" value="G_CP"/>
    <property type="match status" value="1"/>
</dbReference>
<dbReference type="PANTHER" id="PTHR32120">
    <property type="entry name" value="SMALL RIBOSOMAL SUBUNIT BIOGENESIS GTPASE RSGA"/>
    <property type="match status" value="1"/>
</dbReference>
<dbReference type="GO" id="GO:0003924">
    <property type="term" value="F:GTPase activity"/>
    <property type="evidence" value="ECO:0007669"/>
    <property type="project" value="UniProtKB-UniRule"/>
</dbReference>
<sequence length="357" mass="40608">MNLKELGYTTRLQEYRRANQLEDFQLGRVIAEHKERYVVQTSEKTFNAEITGNLRFSAQGREDFPAVGDWVALQTYDADAAIIHKVLPRFSMLTRQAVGKYGEIQIIAANIDVAFIVQAIDRDFNLNRMERYLSLCNHSVIQPVILLSKTDLADKMQLEETIIQIQKRVKNTAVLPLSSETKDGYEQLEQFLEPYKTYCFLGSSGVGKSTVVNHLAGSEVLKTSAISSSTQKGRHTTSHRELIVLPNKSIVIDTPGMREIGLTDNADGIELTYDEISELAKQCRFNDCSHTSEKGCAVLRAVEDEMISEAMLENYKKLLREQLHFSSSVKEKRQKSKERGKMIKAILNEKKRDKFYD</sequence>
<feature type="binding site" evidence="10">
    <location>
        <position position="290"/>
    </location>
    <ligand>
        <name>Zn(2+)</name>
        <dbReference type="ChEBI" id="CHEBI:29105"/>
    </ligand>
</feature>
<name>A0A6I6JT58_9BACT</name>
<keyword evidence="1 10" id="KW-0963">Cytoplasm</keyword>
<evidence type="ECO:0000256" key="8">
    <source>
        <dbReference type="ARBA" id="ARBA00022884"/>
    </source>
</evidence>
<evidence type="ECO:0000313" key="13">
    <source>
        <dbReference type="EMBL" id="QGY43327.1"/>
    </source>
</evidence>
<keyword evidence="4 10" id="KW-0699">rRNA-binding</keyword>
<dbReference type="GO" id="GO:0005525">
    <property type="term" value="F:GTP binding"/>
    <property type="evidence" value="ECO:0007669"/>
    <property type="project" value="UniProtKB-UniRule"/>
</dbReference>
<dbReference type="InterPro" id="IPR030378">
    <property type="entry name" value="G_CP_dom"/>
</dbReference>
<evidence type="ECO:0000256" key="4">
    <source>
        <dbReference type="ARBA" id="ARBA00022730"/>
    </source>
</evidence>
<dbReference type="PANTHER" id="PTHR32120:SF10">
    <property type="entry name" value="SMALL RIBOSOMAL SUBUNIT BIOGENESIS GTPASE RSGA"/>
    <property type="match status" value="1"/>
</dbReference>
<dbReference type="InterPro" id="IPR010914">
    <property type="entry name" value="RsgA_GTPase_dom"/>
</dbReference>
<proteinExistence type="inferred from homology"/>
<evidence type="ECO:0000256" key="7">
    <source>
        <dbReference type="ARBA" id="ARBA00022833"/>
    </source>
</evidence>
<keyword evidence="14" id="KW-1185">Reference proteome</keyword>
<dbReference type="PROSITE" id="PS50936">
    <property type="entry name" value="ENGC_GTPASE"/>
    <property type="match status" value="1"/>
</dbReference>
<feature type="domain" description="CP-type G" evidence="12">
    <location>
        <begin position="99"/>
        <end position="260"/>
    </location>
</feature>
<evidence type="ECO:0000256" key="2">
    <source>
        <dbReference type="ARBA" id="ARBA00022517"/>
    </source>
</evidence>
<dbReference type="NCBIfam" id="TIGR00157">
    <property type="entry name" value="ribosome small subunit-dependent GTPase A"/>
    <property type="match status" value="1"/>
</dbReference>
<evidence type="ECO:0000256" key="10">
    <source>
        <dbReference type="HAMAP-Rule" id="MF_01820"/>
    </source>
</evidence>
<comment type="similarity">
    <text evidence="10">Belongs to the TRAFAC class YlqF/YawG GTPase family. RsgA subfamily.</text>
</comment>
<comment type="cofactor">
    <cofactor evidence="10">
        <name>Zn(2+)</name>
        <dbReference type="ChEBI" id="CHEBI:29105"/>
    </cofactor>
    <text evidence="10">Binds 1 zinc ion per subunit.</text>
</comment>
<dbReference type="KEGG" id="mcos:GM418_06535"/>
<feature type="binding site" evidence="10">
    <location>
        <position position="288"/>
    </location>
    <ligand>
        <name>Zn(2+)</name>
        <dbReference type="ChEBI" id="CHEBI:29105"/>
    </ligand>
</feature>
<dbReference type="Gene3D" id="3.40.50.300">
    <property type="entry name" value="P-loop containing nucleotide triphosphate hydrolases"/>
    <property type="match status" value="1"/>
</dbReference>
<evidence type="ECO:0000256" key="9">
    <source>
        <dbReference type="ARBA" id="ARBA00023134"/>
    </source>
</evidence>
<dbReference type="EMBL" id="CP046401">
    <property type="protein sequence ID" value="QGY43327.1"/>
    <property type="molecule type" value="Genomic_DNA"/>
</dbReference>
<dbReference type="InterPro" id="IPR012340">
    <property type="entry name" value="NA-bd_OB-fold"/>
</dbReference>
<dbReference type="Proteomes" id="UP000428260">
    <property type="component" value="Chromosome"/>
</dbReference>
<dbReference type="GO" id="GO:0042274">
    <property type="term" value="P:ribosomal small subunit biogenesis"/>
    <property type="evidence" value="ECO:0007669"/>
    <property type="project" value="UniProtKB-UniRule"/>
</dbReference>
<keyword evidence="3 10" id="KW-0479">Metal-binding</keyword>
<feature type="binding site" evidence="10">
    <location>
        <position position="296"/>
    </location>
    <ligand>
        <name>Zn(2+)</name>
        <dbReference type="ChEBI" id="CHEBI:29105"/>
    </ligand>
</feature>
<keyword evidence="5 10" id="KW-0547">Nucleotide-binding</keyword>
<dbReference type="Gene3D" id="1.10.40.50">
    <property type="entry name" value="Probable gtpase engc, domain 3"/>
    <property type="match status" value="1"/>
</dbReference>
<comment type="subunit">
    <text evidence="10">Monomer. Associates with 30S ribosomal subunit, binds 16S rRNA.</text>
</comment>
<evidence type="ECO:0000256" key="1">
    <source>
        <dbReference type="ARBA" id="ARBA00022490"/>
    </source>
</evidence>
<dbReference type="InterPro" id="IPR004881">
    <property type="entry name" value="Ribosome_biogen_GTPase_RsgA"/>
</dbReference>
<evidence type="ECO:0000256" key="5">
    <source>
        <dbReference type="ARBA" id="ARBA00022741"/>
    </source>
</evidence>
<dbReference type="GO" id="GO:0005737">
    <property type="term" value="C:cytoplasm"/>
    <property type="evidence" value="ECO:0007669"/>
    <property type="project" value="UniProtKB-SubCell"/>
</dbReference>
<accession>A0A6I6JT58</accession>
<dbReference type="Gene3D" id="2.40.50.140">
    <property type="entry name" value="Nucleic acid-binding proteins"/>
    <property type="match status" value="1"/>
</dbReference>
<dbReference type="GO" id="GO:0046872">
    <property type="term" value="F:metal ion binding"/>
    <property type="evidence" value="ECO:0007669"/>
    <property type="project" value="UniProtKB-KW"/>
</dbReference>
<feature type="domain" description="EngC GTPase" evidence="11">
    <location>
        <begin position="109"/>
        <end position="258"/>
    </location>
</feature>
<dbReference type="CDD" id="cd01854">
    <property type="entry name" value="YjeQ_EngC"/>
    <property type="match status" value="1"/>
</dbReference>
<evidence type="ECO:0000259" key="12">
    <source>
        <dbReference type="PROSITE" id="PS51721"/>
    </source>
</evidence>
<feature type="binding site" evidence="10">
    <location>
        <position position="283"/>
    </location>
    <ligand>
        <name>Zn(2+)</name>
        <dbReference type="ChEBI" id="CHEBI:29105"/>
    </ligand>
</feature>
<comment type="function">
    <text evidence="10">One of several proteins that assist in the late maturation steps of the functional core of the 30S ribosomal subunit. Helps release RbfA from mature subunits. May play a role in the assembly of ribosomal proteins into the subunit. Circularly permuted GTPase that catalyzes slow GTP hydrolysis, GTPase activity is stimulated by the 30S ribosomal subunit.</text>
</comment>
<evidence type="ECO:0000313" key="14">
    <source>
        <dbReference type="Proteomes" id="UP000428260"/>
    </source>
</evidence>
<dbReference type="SUPFAM" id="SSF52540">
    <property type="entry name" value="P-loop containing nucleoside triphosphate hydrolases"/>
    <property type="match status" value="1"/>
</dbReference>
<feature type="binding site" evidence="10">
    <location>
        <begin position="148"/>
        <end position="151"/>
    </location>
    <ligand>
        <name>GTP</name>
        <dbReference type="ChEBI" id="CHEBI:37565"/>
    </ligand>
</feature>
<dbReference type="EC" id="3.6.1.-" evidence="10"/>
<gene>
    <name evidence="10 13" type="primary">rsgA</name>
    <name evidence="13" type="ORF">GM418_06535</name>
</gene>
<dbReference type="GO" id="GO:0019843">
    <property type="term" value="F:rRNA binding"/>
    <property type="evidence" value="ECO:0007669"/>
    <property type="project" value="UniProtKB-KW"/>
</dbReference>
<dbReference type="SUPFAM" id="SSF50249">
    <property type="entry name" value="Nucleic acid-binding proteins"/>
    <property type="match status" value="1"/>
</dbReference>
<evidence type="ECO:0000256" key="6">
    <source>
        <dbReference type="ARBA" id="ARBA00022801"/>
    </source>
</evidence>
<dbReference type="HAMAP" id="MF_01820">
    <property type="entry name" value="GTPase_RsgA"/>
    <property type="match status" value="1"/>
</dbReference>